<evidence type="ECO:0000313" key="1">
    <source>
        <dbReference type="EMBL" id="PZW40546.1"/>
    </source>
</evidence>
<name>A0A2W7I170_9FLAO</name>
<organism evidence="1 2">
    <name type="scientific">Mesonia algae</name>
    <dbReference type="NCBI Taxonomy" id="213248"/>
    <lineage>
        <taxon>Bacteria</taxon>
        <taxon>Pseudomonadati</taxon>
        <taxon>Bacteroidota</taxon>
        <taxon>Flavobacteriia</taxon>
        <taxon>Flavobacteriales</taxon>
        <taxon>Flavobacteriaceae</taxon>
        <taxon>Mesonia</taxon>
    </lineage>
</organism>
<dbReference type="Proteomes" id="UP000249542">
    <property type="component" value="Unassembled WGS sequence"/>
</dbReference>
<dbReference type="RefSeq" id="WP_245924740.1">
    <property type="nucleotide sequence ID" value="NZ_QKYV01000004.1"/>
</dbReference>
<evidence type="ECO:0000313" key="2">
    <source>
        <dbReference type="Proteomes" id="UP000249542"/>
    </source>
</evidence>
<reference evidence="1 2" key="1">
    <citation type="submission" date="2018-06" db="EMBL/GenBank/DDBJ databases">
        <title>Genomic Encyclopedia of Archaeal and Bacterial Type Strains, Phase II (KMG-II): from individual species to whole genera.</title>
        <authorList>
            <person name="Goeker M."/>
        </authorList>
    </citation>
    <scope>NUCLEOTIDE SEQUENCE [LARGE SCALE GENOMIC DNA]</scope>
    <source>
        <strain evidence="1 2">DSM 15361</strain>
    </source>
</reference>
<protein>
    <submittedName>
        <fullName evidence="1">Teichuronopeptide biosynthesis TupA-like protein</fullName>
    </submittedName>
</protein>
<dbReference type="EMBL" id="QKYV01000004">
    <property type="protein sequence ID" value="PZW40546.1"/>
    <property type="molecule type" value="Genomic_DNA"/>
</dbReference>
<comment type="caution">
    <text evidence="1">The sequence shown here is derived from an EMBL/GenBank/DDBJ whole genome shotgun (WGS) entry which is preliminary data.</text>
</comment>
<keyword evidence="2" id="KW-1185">Reference proteome</keyword>
<dbReference type="InterPro" id="IPR029465">
    <property type="entry name" value="ATPgrasp_TupA"/>
</dbReference>
<dbReference type="AlphaFoldDB" id="A0A2W7I170"/>
<gene>
    <name evidence="1" type="ORF">LX95_01610</name>
</gene>
<sequence length="300" mass="36092">MGVKKLLYGILKKMKFLPPETYIPIYYEYYLGKKLDLNNPVEFNQKIQWLKTYYHPDILTQLVDKYSVREYVKEKIGAQYLNELIAVYDKASKVNFDELPHQFVIKGVHGFHFNLIVNDKTKLNRKRARFLMNKWMSKNQYFRGGFEWAYKNVPPRLIAEKFLTEMDKDVILDYKFFCFNGEPKFLQIDVERGINDQRAFYDLEWNKLEFYNKENKVYEGEMTQPENFEEMVWAARTLADKFPFVRVDLYSIRNKTIFGEMTFYPSDGRKDFHPLKYNKILGDYIQLPHLAEGQKEIKEI</sequence>
<dbReference type="Pfam" id="PF14305">
    <property type="entry name" value="ATPgrasp_TupA"/>
    <property type="match status" value="1"/>
</dbReference>
<proteinExistence type="predicted"/>
<accession>A0A2W7I170</accession>